<dbReference type="InterPro" id="IPR048284">
    <property type="entry name" value="EryCIII-like_N"/>
</dbReference>
<proteinExistence type="inferred from homology"/>
<evidence type="ECO:0000313" key="7">
    <source>
        <dbReference type="EMBL" id="OIJ87855.1"/>
    </source>
</evidence>
<keyword evidence="2" id="KW-0328">Glycosyltransferase</keyword>
<dbReference type="GO" id="GO:0017000">
    <property type="term" value="P:antibiotic biosynthetic process"/>
    <property type="evidence" value="ECO:0007669"/>
    <property type="project" value="UniProtKB-KW"/>
</dbReference>
<dbReference type="AlphaFoldDB" id="A0A1S2P351"/>
<evidence type="ECO:0000256" key="1">
    <source>
        <dbReference type="ARBA" id="ARBA00006962"/>
    </source>
</evidence>
<gene>
    <name evidence="7" type="ORF">BIV23_42445</name>
</gene>
<sequence length="416" mass="45004">MRVLFAGLPEKSHVFTMVPLAWALTAAGHEVLMANAPSLNEAVTGAGLVAAPIGTDHDDVHRDMAVARDSQDADVANWSRLGYGDVDHASLVERYSISVPYGFARYNAPILDDLVALARDWQPDLVVRDPIAYAGGIAARACGAAHARLLWSADVYGQARATFVELARDVPEDQRADPLADWIDERAGAYGVRCDEELLNGQFTLDTLPPSLRPPSDLHQVSMRYVPYNGPAVRWQWLREEPKRPRVCVTLGRTNTEAYGGDYVDVAELLRALSRLDADIVAALMPEQAEQLDNLPANVLAVSGVALSTLLPTCSAVIHHGGWGSFSTALVNAVPQLALSTLVADQELRGRSLEDAGAGFFLHHTDADPDRATDLTRQLLEDPSHAAAARRLRDESAAMPTPHAVVAELERLVAAR</sequence>
<evidence type="ECO:0000259" key="6">
    <source>
        <dbReference type="Pfam" id="PF21036"/>
    </source>
</evidence>
<name>A0A1S2P351_9ACTN</name>
<dbReference type="InterPro" id="IPR002213">
    <property type="entry name" value="UDP_glucos_trans"/>
</dbReference>
<dbReference type="Proteomes" id="UP000179642">
    <property type="component" value="Unassembled WGS sequence"/>
</dbReference>
<evidence type="ECO:0000256" key="3">
    <source>
        <dbReference type="ARBA" id="ARBA00022679"/>
    </source>
</evidence>
<dbReference type="InterPro" id="IPR010610">
    <property type="entry name" value="EryCIII-like_C"/>
</dbReference>
<organism evidence="7 8">
    <name type="scientific">Streptomyces monashensis</name>
    <dbReference type="NCBI Taxonomy" id="1678012"/>
    <lineage>
        <taxon>Bacteria</taxon>
        <taxon>Bacillati</taxon>
        <taxon>Actinomycetota</taxon>
        <taxon>Actinomycetes</taxon>
        <taxon>Kitasatosporales</taxon>
        <taxon>Streptomycetaceae</taxon>
        <taxon>Streptomyces</taxon>
    </lineage>
</organism>
<evidence type="ECO:0000256" key="4">
    <source>
        <dbReference type="ARBA" id="ARBA00023194"/>
    </source>
</evidence>
<dbReference type="CDD" id="cd03784">
    <property type="entry name" value="GT1_Gtf-like"/>
    <property type="match status" value="1"/>
</dbReference>
<keyword evidence="3" id="KW-0808">Transferase</keyword>
<comment type="similarity">
    <text evidence="1">Belongs to the glycosyltransferase 28 family.</text>
</comment>
<dbReference type="OrthoDB" id="3863369at2"/>
<dbReference type="Pfam" id="PF21036">
    <property type="entry name" value="EryCIII-like_N"/>
    <property type="match status" value="1"/>
</dbReference>
<dbReference type="InterPro" id="IPR030953">
    <property type="entry name" value="Glycosyl_450act"/>
</dbReference>
<accession>A0A1S2P351</accession>
<dbReference type="SUPFAM" id="SSF53756">
    <property type="entry name" value="UDP-Glycosyltransferase/glycogen phosphorylase"/>
    <property type="match status" value="1"/>
</dbReference>
<dbReference type="Gene3D" id="3.40.50.2000">
    <property type="entry name" value="Glycogen Phosphorylase B"/>
    <property type="match status" value="2"/>
</dbReference>
<comment type="caution">
    <text evidence="7">The sequence shown here is derived from an EMBL/GenBank/DDBJ whole genome shotgun (WGS) entry which is preliminary data.</text>
</comment>
<evidence type="ECO:0000313" key="8">
    <source>
        <dbReference type="Proteomes" id="UP000179642"/>
    </source>
</evidence>
<evidence type="ECO:0000256" key="2">
    <source>
        <dbReference type="ARBA" id="ARBA00022676"/>
    </source>
</evidence>
<dbReference type="NCBIfam" id="TIGR04516">
    <property type="entry name" value="glycosyl_450act"/>
    <property type="match status" value="1"/>
</dbReference>
<dbReference type="RefSeq" id="WP_071386331.1">
    <property type="nucleotide sequence ID" value="NZ_MLYO01000109.1"/>
</dbReference>
<dbReference type="PANTHER" id="PTHR48050">
    <property type="entry name" value="STEROL 3-BETA-GLUCOSYLTRANSFERASE"/>
    <property type="match status" value="1"/>
</dbReference>
<dbReference type="PANTHER" id="PTHR48050:SF13">
    <property type="entry name" value="STEROL 3-BETA-GLUCOSYLTRANSFERASE UGT80A2"/>
    <property type="match status" value="1"/>
</dbReference>
<keyword evidence="4" id="KW-0045">Antibiotic biosynthesis</keyword>
<dbReference type="GO" id="GO:0016758">
    <property type="term" value="F:hexosyltransferase activity"/>
    <property type="evidence" value="ECO:0007669"/>
    <property type="project" value="UniProtKB-ARBA"/>
</dbReference>
<keyword evidence="8" id="KW-1185">Reference proteome</keyword>
<reference evidence="7 8" key="1">
    <citation type="submission" date="2016-10" db="EMBL/GenBank/DDBJ databases">
        <title>Genome sequence of Streptomyces sp. MUSC 1.</title>
        <authorList>
            <person name="Lee L.-H."/>
            <person name="Ser H.-L."/>
            <person name="Law J.W.-F."/>
        </authorList>
    </citation>
    <scope>NUCLEOTIDE SEQUENCE [LARGE SCALE GENOMIC DNA]</scope>
    <source>
        <strain evidence="7 8">MUSC 1</strain>
    </source>
</reference>
<feature type="domain" description="Erythromycin biosynthesis protein CIII-like N-terminal" evidence="6">
    <location>
        <begin position="22"/>
        <end position="252"/>
    </location>
</feature>
<dbReference type="GO" id="GO:0008194">
    <property type="term" value="F:UDP-glycosyltransferase activity"/>
    <property type="evidence" value="ECO:0007669"/>
    <property type="project" value="InterPro"/>
</dbReference>
<dbReference type="InterPro" id="IPR050426">
    <property type="entry name" value="Glycosyltransferase_28"/>
</dbReference>
<feature type="domain" description="Erythromycin biosynthesis protein CIII-like C-terminal" evidence="5">
    <location>
        <begin position="268"/>
        <end position="412"/>
    </location>
</feature>
<protein>
    <submittedName>
        <fullName evidence="7">Uncharacterized protein</fullName>
    </submittedName>
</protein>
<dbReference type="Pfam" id="PF06722">
    <property type="entry name" value="EryCIII-like_C"/>
    <property type="match status" value="1"/>
</dbReference>
<dbReference type="EMBL" id="MLYO01000109">
    <property type="protein sequence ID" value="OIJ87855.1"/>
    <property type="molecule type" value="Genomic_DNA"/>
</dbReference>
<evidence type="ECO:0000259" key="5">
    <source>
        <dbReference type="Pfam" id="PF06722"/>
    </source>
</evidence>